<evidence type="ECO:0000313" key="8">
    <source>
        <dbReference type="EMBL" id="KAK9731213.1"/>
    </source>
</evidence>
<feature type="compositionally biased region" description="Basic and acidic residues" evidence="6">
    <location>
        <begin position="261"/>
        <end position="285"/>
    </location>
</feature>
<feature type="domain" description="BRCT" evidence="7">
    <location>
        <begin position="325"/>
        <end position="412"/>
    </location>
</feature>
<dbReference type="InterPro" id="IPR008979">
    <property type="entry name" value="Galactose-bd-like_sf"/>
</dbReference>
<proteinExistence type="predicted"/>
<dbReference type="FunFam" id="3.40.50.10190:FF:000008">
    <property type="entry name" value="X-ray repair cross complementing 1"/>
    <property type="match status" value="1"/>
</dbReference>
<dbReference type="GO" id="GO:0006303">
    <property type="term" value="P:double-strand break repair via nonhomologous end joining"/>
    <property type="evidence" value="ECO:0007669"/>
    <property type="project" value="InterPro"/>
</dbReference>
<keyword evidence="5" id="KW-0539">Nucleus</keyword>
<dbReference type="PANTHER" id="PTHR11370:SF5">
    <property type="entry name" value="DNA REPAIR PROTEIN XRCC1"/>
    <property type="match status" value="1"/>
</dbReference>
<dbReference type="GO" id="GO:0005634">
    <property type="term" value="C:nucleus"/>
    <property type="evidence" value="ECO:0007669"/>
    <property type="project" value="UniProtKB-SubCell"/>
</dbReference>
<dbReference type="InterPro" id="IPR001357">
    <property type="entry name" value="BRCT_dom"/>
</dbReference>
<reference evidence="8 9" key="1">
    <citation type="journal article" date="2024" name="BMC Genomics">
        <title>De novo assembly and annotation of Popillia japonica's genome with initial clues to its potential as an invasive pest.</title>
        <authorList>
            <person name="Cucini C."/>
            <person name="Boschi S."/>
            <person name="Funari R."/>
            <person name="Cardaioli E."/>
            <person name="Iannotti N."/>
            <person name="Marturano G."/>
            <person name="Paoli F."/>
            <person name="Bruttini M."/>
            <person name="Carapelli A."/>
            <person name="Frati F."/>
            <person name="Nardi F."/>
        </authorList>
    </citation>
    <scope>NUCLEOTIDE SEQUENCE [LARGE SCALE GENOMIC DNA]</scope>
    <source>
        <strain evidence="8">DMR45628</strain>
    </source>
</reference>
<keyword evidence="9" id="KW-1185">Reference proteome</keyword>
<name>A0AAW1LBD6_POPJA</name>
<evidence type="ECO:0000259" key="7">
    <source>
        <dbReference type="PROSITE" id="PS50172"/>
    </source>
</evidence>
<feature type="region of interest" description="Disordered" evidence="6">
    <location>
        <begin position="261"/>
        <end position="317"/>
    </location>
</feature>
<keyword evidence="3" id="KW-0227">DNA damage</keyword>
<dbReference type="PROSITE" id="PS50172">
    <property type="entry name" value="BRCT"/>
    <property type="match status" value="2"/>
</dbReference>
<dbReference type="GO" id="GO:0006284">
    <property type="term" value="P:base-excision repair"/>
    <property type="evidence" value="ECO:0007669"/>
    <property type="project" value="InterPro"/>
</dbReference>
<dbReference type="InterPro" id="IPR036420">
    <property type="entry name" value="BRCT_dom_sf"/>
</dbReference>
<dbReference type="Proteomes" id="UP001458880">
    <property type="component" value="Unassembled WGS sequence"/>
</dbReference>
<evidence type="ECO:0000313" key="9">
    <source>
        <dbReference type="Proteomes" id="UP001458880"/>
    </source>
</evidence>
<dbReference type="CDD" id="cd17725">
    <property type="entry name" value="BRCT_XRCC1_rpt1"/>
    <property type="match status" value="1"/>
</dbReference>
<dbReference type="FunFam" id="2.60.120.260:FF:000025">
    <property type="entry name" value="DNA repair protein XRCC1 isoform X1"/>
    <property type="match status" value="1"/>
</dbReference>
<protein>
    <submittedName>
        <fullName evidence="8">XRCC1 N terminal domain</fullName>
    </submittedName>
</protein>
<organism evidence="8 9">
    <name type="scientific">Popillia japonica</name>
    <name type="common">Japanese beetle</name>
    <dbReference type="NCBI Taxonomy" id="7064"/>
    <lineage>
        <taxon>Eukaryota</taxon>
        <taxon>Metazoa</taxon>
        <taxon>Ecdysozoa</taxon>
        <taxon>Arthropoda</taxon>
        <taxon>Hexapoda</taxon>
        <taxon>Insecta</taxon>
        <taxon>Pterygota</taxon>
        <taxon>Neoptera</taxon>
        <taxon>Endopterygota</taxon>
        <taxon>Coleoptera</taxon>
        <taxon>Polyphaga</taxon>
        <taxon>Scarabaeiformia</taxon>
        <taxon>Scarabaeidae</taxon>
        <taxon>Rutelinae</taxon>
        <taxon>Popillia</taxon>
    </lineage>
</organism>
<dbReference type="Gene3D" id="3.40.50.10190">
    <property type="entry name" value="BRCT domain"/>
    <property type="match status" value="2"/>
</dbReference>
<evidence type="ECO:0000256" key="2">
    <source>
        <dbReference type="ARBA" id="ARBA00022737"/>
    </source>
</evidence>
<dbReference type="Pfam" id="PF01834">
    <property type="entry name" value="XRCC1_N"/>
    <property type="match status" value="1"/>
</dbReference>
<dbReference type="Gene3D" id="2.60.120.260">
    <property type="entry name" value="Galactose-binding domain-like"/>
    <property type="match status" value="1"/>
</dbReference>
<evidence type="ECO:0000256" key="3">
    <source>
        <dbReference type="ARBA" id="ARBA00022763"/>
    </source>
</evidence>
<evidence type="ECO:0000256" key="4">
    <source>
        <dbReference type="ARBA" id="ARBA00023204"/>
    </source>
</evidence>
<gene>
    <name evidence="8" type="ORF">QE152_g13823</name>
</gene>
<keyword evidence="2" id="KW-0677">Repeat</keyword>
<dbReference type="InterPro" id="IPR002706">
    <property type="entry name" value="Xrcc1_N"/>
</dbReference>
<feature type="compositionally biased region" description="Polar residues" evidence="6">
    <location>
        <begin position="203"/>
        <end position="221"/>
    </location>
</feature>
<comment type="caution">
    <text evidence="8">The sequence shown here is derived from an EMBL/GenBank/DDBJ whole genome shotgun (WGS) entry which is preliminary data.</text>
</comment>
<feature type="compositionally biased region" description="Acidic residues" evidence="6">
    <location>
        <begin position="421"/>
        <end position="437"/>
    </location>
</feature>
<evidence type="ECO:0000256" key="6">
    <source>
        <dbReference type="SAM" id="MobiDB-lite"/>
    </source>
</evidence>
<feature type="region of interest" description="Disordered" evidence="6">
    <location>
        <begin position="415"/>
        <end position="463"/>
    </location>
</feature>
<sequence length="602" mass="68040">MPKIKIEKVISFSSEDPVHVANNILSNDPIKKWKCQTAGEKSANLVLQLEEAAVISNINIGNENSAYIEVLVSRSGSSDDFKVFLVMSSFMSPLEARQSTNINKVRMFTYNDLSAPERDAKWDRVKIVCTQPFNRHTQYGLSFIHFHTSGKDEKTNTPHIGKFALRPESPDTISVGSLFARKKELQEHKPLTAAAAIREASLSPYQSPSTSKKLKIQQNPTTPNPDLDIPNVSRARDEIFYSKDEEGPNKKIDAIIEQKQLEKQKQDENKIEVKKTPKRIEEKLVKKTPQGSTPKDRGESSKRKLGNKLPEDTPKKKIKKRLQRPFHQLLNDVVLVISGIQNPDRANIRNMVIGMGGRYKADWDNACTHLVCAFANTPKFNQVKGKGKIVTKAWVTDCHVQRKRLPWRRYALDKNDQNQAESEEEEEVFEEVDEVPEDPVVVANDDNDENRDNKSGSDTEDEIDRIHTMRKLKGKNVEDEIENKVNGKESTSQAISVFDQDTDEEDLSSTAGNGCPSLPDFFSDLSFYIDENLSTDEKKMLVKYITACNGTILTSPASNVDYIIANKDCKVNSSSETRIVHPNFVYECFNSKKMVPSNNFVL</sequence>
<dbReference type="SUPFAM" id="SSF52113">
    <property type="entry name" value="BRCT domain"/>
    <property type="match status" value="2"/>
</dbReference>
<feature type="domain" description="BRCT" evidence="7">
    <location>
        <begin position="517"/>
        <end position="602"/>
    </location>
</feature>
<comment type="subcellular location">
    <subcellularLocation>
        <location evidence="1">Nucleus</location>
    </subcellularLocation>
</comment>
<dbReference type="EMBL" id="JASPKY010000136">
    <property type="protein sequence ID" value="KAK9731213.1"/>
    <property type="molecule type" value="Genomic_DNA"/>
</dbReference>
<evidence type="ECO:0000256" key="5">
    <source>
        <dbReference type="ARBA" id="ARBA00023242"/>
    </source>
</evidence>
<keyword evidence="4" id="KW-0234">DNA repair</keyword>
<dbReference type="SUPFAM" id="SSF49785">
    <property type="entry name" value="Galactose-binding domain-like"/>
    <property type="match status" value="1"/>
</dbReference>
<dbReference type="InterPro" id="IPR045080">
    <property type="entry name" value="BRCT_XRCC1_rpt1"/>
</dbReference>
<dbReference type="Pfam" id="PF00533">
    <property type="entry name" value="BRCT"/>
    <property type="match status" value="1"/>
</dbReference>
<evidence type="ECO:0000256" key="1">
    <source>
        <dbReference type="ARBA" id="ARBA00004123"/>
    </source>
</evidence>
<dbReference type="GO" id="GO:0000012">
    <property type="term" value="P:single strand break repair"/>
    <property type="evidence" value="ECO:0007669"/>
    <property type="project" value="InterPro"/>
</dbReference>
<dbReference type="SMART" id="SM00292">
    <property type="entry name" value="BRCT"/>
    <property type="match status" value="2"/>
</dbReference>
<dbReference type="AlphaFoldDB" id="A0AAW1LBD6"/>
<feature type="region of interest" description="Disordered" evidence="6">
    <location>
        <begin position="200"/>
        <end position="233"/>
    </location>
</feature>
<dbReference type="PANTHER" id="PTHR11370">
    <property type="entry name" value="DNA-REPAIR PROTEIN XRCC1"/>
    <property type="match status" value="1"/>
</dbReference>
<dbReference type="GO" id="GO:0003684">
    <property type="term" value="F:damaged DNA binding"/>
    <property type="evidence" value="ECO:0007669"/>
    <property type="project" value="InterPro"/>
</dbReference>
<accession>A0AAW1LBD6</accession>
<dbReference type="Pfam" id="PF16589">
    <property type="entry name" value="BRCT_2"/>
    <property type="match status" value="1"/>
</dbReference>